<accession>A0A6I3IUB7</accession>
<feature type="region of interest" description="Disordered" evidence="2">
    <location>
        <begin position="13"/>
        <end position="32"/>
    </location>
</feature>
<dbReference type="CDD" id="cd07067">
    <property type="entry name" value="HP_PGM_like"/>
    <property type="match status" value="1"/>
</dbReference>
<dbReference type="EMBL" id="WLVL01000037">
    <property type="protein sequence ID" value="MTB72199.1"/>
    <property type="molecule type" value="Genomic_DNA"/>
</dbReference>
<dbReference type="GO" id="GO:0016787">
    <property type="term" value="F:hydrolase activity"/>
    <property type="evidence" value="ECO:0007669"/>
    <property type="project" value="UniProtKB-KW"/>
</dbReference>
<gene>
    <name evidence="3" type="ORF">GGG17_09505</name>
</gene>
<protein>
    <recommendedName>
        <fullName evidence="5">Phosphohistidine phosphatase</fullName>
    </recommendedName>
</protein>
<dbReference type="Gene3D" id="3.40.50.1240">
    <property type="entry name" value="Phosphoglycerate mutase-like"/>
    <property type="match status" value="1"/>
</dbReference>
<proteinExistence type="predicted"/>
<organism evidence="3 4">
    <name type="scientific">Arsenicicoccus cauae</name>
    <dbReference type="NCBI Taxonomy" id="2663847"/>
    <lineage>
        <taxon>Bacteria</taxon>
        <taxon>Bacillati</taxon>
        <taxon>Actinomycetota</taxon>
        <taxon>Actinomycetes</taxon>
        <taxon>Micrococcales</taxon>
        <taxon>Intrasporangiaceae</taxon>
        <taxon>Arsenicicoccus</taxon>
    </lineage>
</organism>
<keyword evidence="4" id="KW-1185">Reference proteome</keyword>
<evidence type="ECO:0000256" key="1">
    <source>
        <dbReference type="ARBA" id="ARBA00022801"/>
    </source>
</evidence>
<dbReference type="InterPro" id="IPR051021">
    <property type="entry name" value="Mito_Ser/Thr_phosphatase"/>
</dbReference>
<dbReference type="InterPro" id="IPR013078">
    <property type="entry name" value="His_Pase_superF_clade-1"/>
</dbReference>
<sequence length="171" mass="17975">MTDTSRTLLLMRHSEAGHGGGGDHARTLTSGGRDDSRIAGRWIAEHVGALDLAVVSSATRTRQTWEAATEGGARAAAVDLSDEVYDAGLAELLALLTHLPDEARTVLVLGHAPGIPALARTIASKDGPRDVADALQRGFPTTTLCRFEVEGDWLDVGAATADLVDVVVRQD</sequence>
<comment type="caution">
    <text evidence="3">The sequence shown here is derived from an EMBL/GenBank/DDBJ whole genome shotgun (WGS) entry which is preliminary data.</text>
</comment>
<dbReference type="PANTHER" id="PTHR20935">
    <property type="entry name" value="PHOSPHOGLYCERATE MUTASE-RELATED"/>
    <property type="match status" value="1"/>
</dbReference>
<dbReference type="AlphaFoldDB" id="A0A6I3IUB7"/>
<evidence type="ECO:0008006" key="5">
    <source>
        <dbReference type="Google" id="ProtNLM"/>
    </source>
</evidence>
<dbReference type="Proteomes" id="UP000431092">
    <property type="component" value="Unassembled WGS sequence"/>
</dbReference>
<dbReference type="RefSeq" id="WP_154593465.1">
    <property type="nucleotide sequence ID" value="NZ_WLVL01000037.1"/>
</dbReference>
<dbReference type="InterPro" id="IPR029033">
    <property type="entry name" value="His_PPase_superfam"/>
</dbReference>
<reference evidence="3 4" key="1">
    <citation type="submission" date="2019-11" db="EMBL/GenBank/DDBJ databases">
        <title>Whole genome sequencing identifies a novel species of the genus Arsenicicoccus isolated from human blood.</title>
        <authorList>
            <person name="Jeong J.H."/>
            <person name="Kweon O.J."/>
            <person name="Kim H.R."/>
            <person name="Kim T.-H."/>
            <person name="Ha S.-M."/>
            <person name="Lee M.-K."/>
        </authorList>
    </citation>
    <scope>NUCLEOTIDE SEQUENCE [LARGE SCALE GENOMIC DNA]</scope>
    <source>
        <strain evidence="3 4">MKL-02</strain>
    </source>
</reference>
<dbReference type="PANTHER" id="PTHR20935:SF1">
    <property type="entry name" value="SLL1549 PROTEIN"/>
    <property type="match status" value="1"/>
</dbReference>
<evidence type="ECO:0000313" key="4">
    <source>
        <dbReference type="Proteomes" id="UP000431092"/>
    </source>
</evidence>
<name>A0A6I3IUB7_9MICO</name>
<dbReference type="SUPFAM" id="SSF53254">
    <property type="entry name" value="Phosphoglycerate mutase-like"/>
    <property type="match status" value="1"/>
</dbReference>
<evidence type="ECO:0000313" key="3">
    <source>
        <dbReference type="EMBL" id="MTB72199.1"/>
    </source>
</evidence>
<keyword evidence="1" id="KW-0378">Hydrolase</keyword>
<evidence type="ECO:0000256" key="2">
    <source>
        <dbReference type="SAM" id="MobiDB-lite"/>
    </source>
</evidence>